<keyword evidence="3" id="KW-1185">Reference proteome</keyword>
<proteinExistence type="predicted"/>
<evidence type="ECO:0000313" key="2">
    <source>
        <dbReference type="EMBL" id="KAH7964187.1"/>
    </source>
</evidence>
<dbReference type="AlphaFoldDB" id="A0A9J6D007"/>
<reference evidence="2" key="1">
    <citation type="journal article" date="2020" name="Cell">
        <title>Large-Scale Comparative Analyses of Tick Genomes Elucidate Their Genetic Diversity and Vector Capacities.</title>
        <authorList>
            <consortium name="Tick Genome and Microbiome Consortium (TIGMIC)"/>
            <person name="Jia N."/>
            <person name="Wang J."/>
            <person name="Shi W."/>
            <person name="Du L."/>
            <person name="Sun Y."/>
            <person name="Zhan W."/>
            <person name="Jiang J.F."/>
            <person name="Wang Q."/>
            <person name="Zhang B."/>
            <person name="Ji P."/>
            <person name="Bell-Sakyi L."/>
            <person name="Cui X.M."/>
            <person name="Yuan T.T."/>
            <person name="Jiang B.G."/>
            <person name="Yang W.F."/>
            <person name="Lam T.T."/>
            <person name="Chang Q.C."/>
            <person name="Ding S.J."/>
            <person name="Wang X.J."/>
            <person name="Zhu J.G."/>
            <person name="Ruan X.D."/>
            <person name="Zhao L."/>
            <person name="Wei J.T."/>
            <person name="Ye R.Z."/>
            <person name="Que T.C."/>
            <person name="Du C.H."/>
            <person name="Zhou Y.H."/>
            <person name="Cheng J.X."/>
            <person name="Dai P.F."/>
            <person name="Guo W.B."/>
            <person name="Han X.H."/>
            <person name="Huang E.J."/>
            <person name="Li L.F."/>
            <person name="Wei W."/>
            <person name="Gao Y.C."/>
            <person name="Liu J.Z."/>
            <person name="Shao H.Z."/>
            <person name="Wang X."/>
            <person name="Wang C.C."/>
            <person name="Yang T.C."/>
            <person name="Huo Q.B."/>
            <person name="Li W."/>
            <person name="Chen H.Y."/>
            <person name="Chen S.E."/>
            <person name="Zhou L.G."/>
            <person name="Ni X.B."/>
            <person name="Tian J.H."/>
            <person name="Sheng Y."/>
            <person name="Liu T."/>
            <person name="Pan Y.S."/>
            <person name="Xia L.Y."/>
            <person name="Li J."/>
            <person name="Zhao F."/>
            <person name="Cao W.C."/>
        </authorList>
    </citation>
    <scope>NUCLEOTIDE SEQUENCE</scope>
    <source>
        <strain evidence="2">Rmic-2018</strain>
    </source>
</reference>
<name>A0A9J6D007_RHIMP</name>
<dbReference type="PANTHER" id="PTHR48257">
    <property type="match status" value="1"/>
</dbReference>
<dbReference type="InterPro" id="IPR048366">
    <property type="entry name" value="TNP-like_GBD"/>
</dbReference>
<protein>
    <recommendedName>
        <fullName evidence="1">Transposable element P transposase-like GTP-binding insertion domain-containing protein</fullName>
    </recommendedName>
</protein>
<sequence length="471" mass="52996">MLCSGKLRHSIKHPQDPDRKLFIAFDQCHLIKNIRSQFLARDMGKNGEVTSSHVKSLYKMQQGSVIKPVRFITRKHVFPSSIEAMSVHKAVQLFSPAVTAALKLLQEQAGHTSDITFADAGPTIEFMDTVHRWFVLMDVSNCVQHIHKNMPDCKQYESAFDERLVWLMSSFLEYLEDLRRDCQPKQFLTKETYHALMLTTMSNVGCTKYLLDVVSFKFVLTRKFSSDPIESFFGWIRRSAGSNDQTDVRSVLSGVEKALKTGIISASKTSNVVDSSSHDSDALKVTSKQKEVQASQFPVEARKLLEDLLRSPASLLPTVDTAALAMVGGFVARVIQEKIACSPCISVVTKPASSSPIDSLIRHQDRGGLLYPSSELVNVLYVLKKYTELILSKRRAIPRPLQETVSNAVSAMANSEVFKHVCIEHRLQFLELVCMKFCKPVFTNYALGVTDKYDVRKALHHKPLSRKVLKL</sequence>
<dbReference type="PANTHER" id="PTHR48257:SF1">
    <property type="match status" value="1"/>
</dbReference>
<dbReference type="Pfam" id="PF21788">
    <property type="entry name" value="TNP-like_GBD"/>
    <property type="match status" value="1"/>
</dbReference>
<dbReference type="Proteomes" id="UP000821866">
    <property type="component" value="Unassembled WGS sequence"/>
</dbReference>
<feature type="domain" description="Transposable element P transposase-like GTP-binding insertion" evidence="1">
    <location>
        <begin position="28"/>
        <end position="147"/>
    </location>
</feature>
<accession>A0A9J6D007</accession>
<organism evidence="2 3">
    <name type="scientific">Rhipicephalus microplus</name>
    <name type="common">Cattle tick</name>
    <name type="synonym">Boophilus microplus</name>
    <dbReference type="NCBI Taxonomy" id="6941"/>
    <lineage>
        <taxon>Eukaryota</taxon>
        <taxon>Metazoa</taxon>
        <taxon>Ecdysozoa</taxon>
        <taxon>Arthropoda</taxon>
        <taxon>Chelicerata</taxon>
        <taxon>Arachnida</taxon>
        <taxon>Acari</taxon>
        <taxon>Parasitiformes</taxon>
        <taxon>Ixodida</taxon>
        <taxon>Ixodoidea</taxon>
        <taxon>Ixodidae</taxon>
        <taxon>Rhipicephalinae</taxon>
        <taxon>Rhipicephalus</taxon>
        <taxon>Boophilus</taxon>
    </lineage>
</organism>
<evidence type="ECO:0000259" key="1">
    <source>
        <dbReference type="Pfam" id="PF21788"/>
    </source>
</evidence>
<gene>
    <name evidence="2" type="ORF">HPB51_027574</name>
</gene>
<reference evidence="2" key="2">
    <citation type="submission" date="2021-09" db="EMBL/GenBank/DDBJ databases">
        <authorList>
            <person name="Jia N."/>
            <person name="Wang J."/>
            <person name="Shi W."/>
            <person name="Du L."/>
            <person name="Sun Y."/>
            <person name="Zhan W."/>
            <person name="Jiang J."/>
            <person name="Wang Q."/>
            <person name="Zhang B."/>
            <person name="Ji P."/>
            <person name="Sakyi L.B."/>
            <person name="Cui X."/>
            <person name="Yuan T."/>
            <person name="Jiang B."/>
            <person name="Yang W."/>
            <person name="Lam T.T.-Y."/>
            <person name="Chang Q."/>
            <person name="Ding S."/>
            <person name="Wang X."/>
            <person name="Zhu J."/>
            <person name="Ruan X."/>
            <person name="Zhao L."/>
            <person name="Wei J."/>
            <person name="Que T."/>
            <person name="Du C."/>
            <person name="Cheng J."/>
            <person name="Dai P."/>
            <person name="Han X."/>
            <person name="Huang E."/>
            <person name="Gao Y."/>
            <person name="Liu J."/>
            <person name="Shao H."/>
            <person name="Ye R."/>
            <person name="Li L."/>
            <person name="Wei W."/>
            <person name="Wang X."/>
            <person name="Wang C."/>
            <person name="Huo Q."/>
            <person name="Li W."/>
            <person name="Guo W."/>
            <person name="Chen H."/>
            <person name="Chen S."/>
            <person name="Zhou L."/>
            <person name="Zhou L."/>
            <person name="Ni X."/>
            <person name="Tian J."/>
            <person name="Zhou Y."/>
            <person name="Sheng Y."/>
            <person name="Liu T."/>
            <person name="Pan Y."/>
            <person name="Xia L."/>
            <person name="Li J."/>
            <person name="Zhao F."/>
            <person name="Cao W."/>
        </authorList>
    </citation>
    <scope>NUCLEOTIDE SEQUENCE</scope>
    <source>
        <strain evidence="2">Rmic-2018</strain>
        <tissue evidence="2">Larvae</tissue>
    </source>
</reference>
<evidence type="ECO:0000313" key="3">
    <source>
        <dbReference type="Proteomes" id="UP000821866"/>
    </source>
</evidence>
<dbReference type="EMBL" id="JABSTU010004152">
    <property type="protein sequence ID" value="KAH7964187.1"/>
    <property type="molecule type" value="Genomic_DNA"/>
</dbReference>
<comment type="caution">
    <text evidence="2">The sequence shown here is derived from an EMBL/GenBank/DDBJ whole genome shotgun (WGS) entry which is preliminary data.</text>
</comment>
<dbReference type="VEuPathDB" id="VectorBase:LOC119162184"/>